<name>A0A6G0T8C6_APHGL</name>
<sequence length="207" mass="23834">MENQRFHSGGFDVRSKAFFHLHSYNLNFDHRAIRPYRMHMCFLFLTNHCLPLNATSRKLEAEIFPCIVGSLFSITRLLAVKLTSPNTSLFSKVNDPCKECLLFVVTTAMSLKDSYYVARERNPLRQTEMRDDVCAFYQYLASNIGEYFIVSESTCSHLTPVLKMCWEPSIYLISMVFCSSESTNVPCRILLVYYVSISVDKRGVSID</sequence>
<keyword evidence="2" id="KW-1185">Reference proteome</keyword>
<dbReference type="EMBL" id="VYZN01000053">
    <property type="protein sequence ID" value="KAE9527399.1"/>
    <property type="molecule type" value="Genomic_DNA"/>
</dbReference>
<comment type="caution">
    <text evidence="1">The sequence shown here is derived from an EMBL/GenBank/DDBJ whole genome shotgun (WGS) entry which is preliminary data.</text>
</comment>
<dbReference type="Proteomes" id="UP000475862">
    <property type="component" value="Unassembled WGS sequence"/>
</dbReference>
<accession>A0A6G0T8C6</accession>
<protein>
    <submittedName>
        <fullName evidence="1">Uncharacterized protein</fullName>
    </submittedName>
</protein>
<organism evidence="1 2">
    <name type="scientific">Aphis glycines</name>
    <name type="common">Soybean aphid</name>
    <dbReference type="NCBI Taxonomy" id="307491"/>
    <lineage>
        <taxon>Eukaryota</taxon>
        <taxon>Metazoa</taxon>
        <taxon>Ecdysozoa</taxon>
        <taxon>Arthropoda</taxon>
        <taxon>Hexapoda</taxon>
        <taxon>Insecta</taxon>
        <taxon>Pterygota</taxon>
        <taxon>Neoptera</taxon>
        <taxon>Paraneoptera</taxon>
        <taxon>Hemiptera</taxon>
        <taxon>Sternorrhyncha</taxon>
        <taxon>Aphidomorpha</taxon>
        <taxon>Aphidoidea</taxon>
        <taxon>Aphididae</taxon>
        <taxon>Aphidini</taxon>
        <taxon>Aphis</taxon>
        <taxon>Aphis</taxon>
    </lineage>
</organism>
<evidence type="ECO:0000313" key="1">
    <source>
        <dbReference type="EMBL" id="KAE9527399.1"/>
    </source>
</evidence>
<gene>
    <name evidence="1" type="ORF">AGLY_013097</name>
</gene>
<evidence type="ECO:0000313" key="2">
    <source>
        <dbReference type="Proteomes" id="UP000475862"/>
    </source>
</evidence>
<dbReference type="AlphaFoldDB" id="A0A6G0T8C6"/>
<reference evidence="1 2" key="1">
    <citation type="submission" date="2019-08" db="EMBL/GenBank/DDBJ databases">
        <title>The genome of the soybean aphid Biotype 1, its phylome, world population structure and adaptation to the North American continent.</title>
        <authorList>
            <person name="Giordano R."/>
            <person name="Donthu R.K."/>
            <person name="Hernandez A.G."/>
            <person name="Wright C.L."/>
            <person name="Zimin A.V."/>
        </authorList>
    </citation>
    <scope>NUCLEOTIDE SEQUENCE [LARGE SCALE GENOMIC DNA]</scope>
    <source>
        <tissue evidence="1">Whole aphids</tissue>
    </source>
</reference>
<proteinExistence type="predicted"/>